<dbReference type="AlphaFoldDB" id="A0A427A0P8"/>
<proteinExistence type="predicted"/>
<sequence>MFYTLLLCPKMPVERRHMRLAVKAVPVGNYLLTRLTTCGQAACRGCRGDARLRPCRMQGWPPMGTTLACRGGAVRKRSGRPRRGLPPLHIVEAALHRWPPTVWETATSAHSRGGTAPAITRGKRQPHRAMAVA</sequence>
<gene>
    <name evidence="2" type="ORF">B296_00036961</name>
</gene>
<reference evidence="2 3" key="1">
    <citation type="journal article" date="2014" name="Agronomy (Basel)">
        <title>A Draft Genome Sequence for Ensete ventricosum, the Drought-Tolerant Tree Against Hunger.</title>
        <authorList>
            <person name="Harrison J."/>
            <person name="Moore K.A."/>
            <person name="Paszkiewicz K."/>
            <person name="Jones T."/>
            <person name="Grant M."/>
            <person name="Ambacheew D."/>
            <person name="Muzemil S."/>
            <person name="Studholme D.J."/>
        </authorList>
    </citation>
    <scope>NUCLEOTIDE SEQUENCE [LARGE SCALE GENOMIC DNA]</scope>
</reference>
<name>A0A427A0P8_ENSVE</name>
<evidence type="ECO:0000313" key="2">
    <source>
        <dbReference type="EMBL" id="RRT69815.1"/>
    </source>
</evidence>
<protein>
    <submittedName>
        <fullName evidence="2">Uncharacterized protein</fullName>
    </submittedName>
</protein>
<evidence type="ECO:0000313" key="3">
    <source>
        <dbReference type="Proteomes" id="UP000287651"/>
    </source>
</evidence>
<comment type="caution">
    <text evidence="2">The sequence shown here is derived from an EMBL/GenBank/DDBJ whole genome shotgun (WGS) entry which is preliminary data.</text>
</comment>
<accession>A0A427A0P8</accession>
<dbReference type="Proteomes" id="UP000287651">
    <property type="component" value="Unassembled WGS sequence"/>
</dbReference>
<organism evidence="2 3">
    <name type="scientific">Ensete ventricosum</name>
    <name type="common">Abyssinian banana</name>
    <name type="synonym">Musa ensete</name>
    <dbReference type="NCBI Taxonomy" id="4639"/>
    <lineage>
        <taxon>Eukaryota</taxon>
        <taxon>Viridiplantae</taxon>
        <taxon>Streptophyta</taxon>
        <taxon>Embryophyta</taxon>
        <taxon>Tracheophyta</taxon>
        <taxon>Spermatophyta</taxon>
        <taxon>Magnoliopsida</taxon>
        <taxon>Liliopsida</taxon>
        <taxon>Zingiberales</taxon>
        <taxon>Musaceae</taxon>
        <taxon>Ensete</taxon>
    </lineage>
</organism>
<dbReference type="EMBL" id="AMZH03004220">
    <property type="protein sequence ID" value="RRT69815.1"/>
    <property type="molecule type" value="Genomic_DNA"/>
</dbReference>
<evidence type="ECO:0000256" key="1">
    <source>
        <dbReference type="SAM" id="MobiDB-lite"/>
    </source>
</evidence>
<feature type="region of interest" description="Disordered" evidence="1">
    <location>
        <begin position="106"/>
        <end position="133"/>
    </location>
</feature>